<dbReference type="SUPFAM" id="SSF52218">
    <property type="entry name" value="Flavoproteins"/>
    <property type="match status" value="1"/>
</dbReference>
<evidence type="ECO:0000256" key="1">
    <source>
        <dbReference type="ARBA" id="ARBA00001917"/>
    </source>
</evidence>
<dbReference type="PROSITE" id="PS50902">
    <property type="entry name" value="FLAVODOXIN_LIKE"/>
    <property type="match status" value="1"/>
</dbReference>
<dbReference type="InterPro" id="IPR010087">
    <property type="entry name" value="Flav_short"/>
</dbReference>
<comment type="cofactor">
    <cofactor evidence="1 7">
        <name>FMN</name>
        <dbReference type="ChEBI" id="CHEBI:58210"/>
    </cofactor>
</comment>
<name>A0AA42DL87_9FIRM</name>
<dbReference type="GO" id="GO:0016651">
    <property type="term" value="F:oxidoreductase activity, acting on NAD(P)H"/>
    <property type="evidence" value="ECO:0007669"/>
    <property type="project" value="UniProtKB-ARBA"/>
</dbReference>
<evidence type="ECO:0000313" key="9">
    <source>
        <dbReference type="EMBL" id="MDA3731034.1"/>
    </source>
</evidence>
<keyword evidence="3 7" id="KW-0813">Transport</keyword>
<accession>A0AA42DL87</accession>
<evidence type="ECO:0000313" key="10">
    <source>
        <dbReference type="Proteomes" id="UP001169242"/>
    </source>
</evidence>
<comment type="caution">
    <text evidence="9">The sequence shown here is derived from an EMBL/GenBank/DDBJ whole genome shotgun (WGS) entry which is preliminary data.</text>
</comment>
<dbReference type="EMBL" id="JAQIFT010000024">
    <property type="protein sequence ID" value="MDA3731034.1"/>
    <property type="molecule type" value="Genomic_DNA"/>
</dbReference>
<evidence type="ECO:0000256" key="6">
    <source>
        <dbReference type="ARBA" id="ARBA00022982"/>
    </source>
</evidence>
<organism evidence="9 10">
    <name type="scientific">Holtiella tumoricola</name>
    <dbReference type="NCBI Taxonomy" id="3018743"/>
    <lineage>
        <taxon>Bacteria</taxon>
        <taxon>Bacillati</taxon>
        <taxon>Bacillota</taxon>
        <taxon>Clostridia</taxon>
        <taxon>Lachnospirales</taxon>
        <taxon>Cellulosilyticaceae</taxon>
        <taxon>Holtiella</taxon>
    </lineage>
</organism>
<sequence length="144" mass="15880">MNKIAIVYWSGTGNTKEMAKLIAEGAVSEGSQVTLYEPMEFGAELIKEYDVVAFGCPAMGAEELEEIEFAPLFEHCKDSLVDKKIALFGSYGWGDGEWMQTWEEACDTIGAHLVVDSLIINGEPDDEGKEACLEMGRRIAYNTI</sequence>
<dbReference type="PROSITE" id="PS00201">
    <property type="entry name" value="FLAVODOXIN"/>
    <property type="match status" value="1"/>
</dbReference>
<keyword evidence="10" id="KW-1185">Reference proteome</keyword>
<gene>
    <name evidence="9" type="ORF">PBV87_05920</name>
</gene>
<keyword evidence="4 7" id="KW-0285">Flavoprotein</keyword>
<evidence type="ECO:0000256" key="5">
    <source>
        <dbReference type="ARBA" id="ARBA00022643"/>
    </source>
</evidence>
<keyword evidence="6 7" id="KW-0249">Electron transport</keyword>
<evidence type="ECO:0000256" key="4">
    <source>
        <dbReference type="ARBA" id="ARBA00022630"/>
    </source>
</evidence>
<keyword evidence="5 7" id="KW-0288">FMN</keyword>
<dbReference type="InterPro" id="IPR008254">
    <property type="entry name" value="Flavodoxin/NO_synth"/>
</dbReference>
<proteinExistence type="inferred from homology"/>
<dbReference type="GO" id="GO:0009055">
    <property type="term" value="F:electron transfer activity"/>
    <property type="evidence" value="ECO:0007669"/>
    <property type="project" value="UniProtKB-UniRule"/>
</dbReference>
<dbReference type="InterPro" id="IPR029039">
    <property type="entry name" value="Flavoprotein-like_sf"/>
</dbReference>
<dbReference type="PANTHER" id="PTHR43717:SF1">
    <property type="entry name" value="ANAEROBIC NITRIC OXIDE REDUCTASE FLAVORUBREDOXIN"/>
    <property type="match status" value="1"/>
</dbReference>
<dbReference type="PANTHER" id="PTHR43717">
    <property type="entry name" value="ANAEROBIC NITRIC OXIDE REDUCTASE FLAVORUBREDOXIN"/>
    <property type="match status" value="1"/>
</dbReference>
<protein>
    <recommendedName>
        <fullName evidence="7">Flavodoxin</fullName>
    </recommendedName>
</protein>
<dbReference type="RefSeq" id="WP_053985726.1">
    <property type="nucleotide sequence ID" value="NZ_JAQIFT010000024.1"/>
</dbReference>
<evidence type="ECO:0000256" key="2">
    <source>
        <dbReference type="ARBA" id="ARBA00005267"/>
    </source>
</evidence>
<evidence type="ECO:0000256" key="3">
    <source>
        <dbReference type="ARBA" id="ARBA00022448"/>
    </source>
</evidence>
<dbReference type="Gene3D" id="3.40.50.360">
    <property type="match status" value="1"/>
</dbReference>
<dbReference type="Pfam" id="PF00258">
    <property type="entry name" value="Flavodoxin_1"/>
    <property type="match status" value="1"/>
</dbReference>
<dbReference type="GO" id="GO:0010181">
    <property type="term" value="F:FMN binding"/>
    <property type="evidence" value="ECO:0007669"/>
    <property type="project" value="UniProtKB-UniRule"/>
</dbReference>
<dbReference type="AlphaFoldDB" id="A0AA42DL87"/>
<feature type="domain" description="Flavodoxin-like" evidence="8">
    <location>
        <begin position="4"/>
        <end position="140"/>
    </location>
</feature>
<comment type="function">
    <text evidence="7">Low-potential electron donor to a number of redox enzymes.</text>
</comment>
<dbReference type="Proteomes" id="UP001169242">
    <property type="component" value="Unassembled WGS sequence"/>
</dbReference>
<dbReference type="NCBIfam" id="TIGR01753">
    <property type="entry name" value="flav_short"/>
    <property type="match status" value="1"/>
</dbReference>
<comment type="similarity">
    <text evidence="2 7">Belongs to the flavodoxin family.</text>
</comment>
<evidence type="ECO:0000256" key="7">
    <source>
        <dbReference type="RuleBase" id="RU367037"/>
    </source>
</evidence>
<reference evidence="9" key="1">
    <citation type="journal article" date="2023" name="Int. J. Syst. Evol. Microbiol.">
        <title>&lt;i&gt;Holtiella tumoricola&lt;/i&gt; gen. nov. sp. nov., isolated from a human clinical sample.</title>
        <authorList>
            <person name="Allen-Vercoe E."/>
            <person name="Daigneault M.C."/>
            <person name="Vancuren S.J."/>
            <person name="Cochrane K."/>
            <person name="O'Neal L.L."/>
            <person name="Sankaranarayanan K."/>
            <person name="Lawson P.A."/>
        </authorList>
    </citation>
    <scope>NUCLEOTIDE SEQUENCE</scope>
    <source>
        <strain evidence="9">CC70A</strain>
    </source>
</reference>
<evidence type="ECO:0000259" key="8">
    <source>
        <dbReference type="PROSITE" id="PS50902"/>
    </source>
</evidence>
<dbReference type="InterPro" id="IPR001226">
    <property type="entry name" value="Flavodoxin_CS"/>
</dbReference>